<keyword evidence="5 11" id="KW-0547">Nucleotide-binding</keyword>
<evidence type="ECO:0000256" key="8">
    <source>
        <dbReference type="ARBA" id="ARBA00022801"/>
    </source>
</evidence>
<keyword evidence="8 11" id="KW-0378">Hydrolase</keyword>
<dbReference type="InterPro" id="IPR022625">
    <property type="entry name" value="TypeI_RM_Rsu_C"/>
</dbReference>
<gene>
    <name evidence="14" type="ORF">HMPREF3230_01105</name>
</gene>
<accession>A0A135Z409</accession>
<dbReference type="PROSITE" id="PS51192">
    <property type="entry name" value="HELICASE_ATP_BIND_1"/>
    <property type="match status" value="1"/>
</dbReference>
<feature type="domain" description="Helicase ATP-binding" evidence="13">
    <location>
        <begin position="334"/>
        <end position="504"/>
    </location>
</feature>
<dbReference type="Pfam" id="PF18766">
    <property type="entry name" value="SWI2_SNF2"/>
    <property type="match status" value="1"/>
</dbReference>
<dbReference type="EMBL" id="LSRC01000046">
    <property type="protein sequence ID" value="KXI16397.1"/>
    <property type="molecule type" value="Genomic_DNA"/>
</dbReference>
<dbReference type="PANTHER" id="PTHR30195:SF16">
    <property type="entry name" value="TYPE I RESTRICTION ENZYME ENDONUCLEASE SUBUNIT"/>
    <property type="match status" value="1"/>
</dbReference>
<sequence length="1158" mass="132585">MSKSKKEGSKMKIVLENQDSTVMSTFTPSVRSDGSYQSEAQLEEEFINILQSQGYEYAHIHNEKDLIANLRVQIEKLNDYHFSDSEWERFFKENIANSTENIVDKTDTIQRDNVKILKKDDGTNKNITIIDKENIHKNIVQVINQYAVNAADGANDNANDNTATSPAYSNRYDVTILVNGLPMVHIELKRRGVPIREAFNQINRYARDSFWAGSGLFGYVQIFVISNGTETKYYSNSTRNNAYNEQKSKGSSKSTTSNSFEFTNYWSDAQNTIISDLCDFAKTFFAKHVILNVLTKYCVFNADKCLMVMRPYQITAAENIVNRVKYMFANASKMPAAERQKGGYIWHTTGSGKTLTSFKTSQLVKALKDAEGNNLVDKVLFVVDRKDLDYQTMREYDTFEKGAANSNTSTAVLTKQLEDNTEKRRLIITTIQKLSKFISSNPSHEIYKKRIVFIFDECHRSQFGGMHADIVKHFKNSLLFGFTGTPIFEANAAGSDATHISTTEQTFGPCLHAYTIINAINDKNVLPFRVEYVSTVKTASELEKATDELVTDINRPEVIRHKDRVHNVVQYIIEHFTQKTYRNEKTYKYKRILNVKELAADKHNTLEAEKSSEEVDVNGFNSIFAVADIPLAKVYYNEFKKQQQNLPPSERLKVVTIFSYAVNEGESDSSAYGNGMGSLGEENSESTAKLDVTSQEFLESAIKDYNEMFNTAYDTSNDKFQNYYKDVSIRMKNKEIDVLIVVNMFLTGFDATTLNTLWVDKNLRMHGLIQAFSRTNRILNSVKTFGNIVCFRDLSHQVDEAVSLFGDKDAQGVVLCPTFEQIYNGYVDAKGFDRCGYSDLVHELMEKYPLQGFNIIGEDNQKEFISLFGNILRLRNMLKAFDQFEGNEIIKERDMQDYLGHYQDLHEEWKNKEEKGEIADIADDVVFEMELVRQVEVNIDYILMLVERYHSKHCKDKNVLASIKSAVDSSPQLRSKRKLIEDFIAQLNENEANINKFEYSINSTDGKDSEDLDSESKKYSNYDESSVHASHGNNLMDSGNNLMNSGDNLIDSENNLSVVDRWREYVQQKYDYDLSELIQSEGLNDSKTRRFMYKSFNAGEVSELGTDINDLMPRMSRFGSAARARAQKKTRIIDRMRELFNEFVGIIGFSQYDSNYER</sequence>
<comment type="catalytic activity">
    <reaction evidence="1 11">
        <text>Endonucleolytic cleavage of DNA to give random double-stranded fragments with terminal 5'-phosphates, ATP is simultaneously hydrolyzed.</text>
        <dbReference type="EC" id="3.1.21.3"/>
    </reaction>
</comment>
<dbReference type="Gene3D" id="3.90.1570.50">
    <property type="match status" value="2"/>
</dbReference>
<evidence type="ECO:0000313" key="15">
    <source>
        <dbReference type="Proteomes" id="UP000070505"/>
    </source>
</evidence>
<evidence type="ECO:0000256" key="6">
    <source>
        <dbReference type="ARBA" id="ARBA00022747"/>
    </source>
</evidence>
<dbReference type="EC" id="3.1.21.3" evidence="11"/>
<dbReference type="InterPro" id="IPR007409">
    <property type="entry name" value="Restrct_endonuc_type1_HsdR_N"/>
</dbReference>
<evidence type="ECO:0000256" key="10">
    <source>
        <dbReference type="ARBA" id="ARBA00023125"/>
    </source>
</evidence>
<dbReference type="SMART" id="SM00487">
    <property type="entry name" value="DEXDc"/>
    <property type="match status" value="1"/>
</dbReference>
<keyword evidence="7" id="KW-0255">Endonuclease</keyword>
<dbReference type="PATRIC" id="fig|2702.101.peg.1090"/>
<dbReference type="Pfam" id="PF22679">
    <property type="entry name" value="T1R_D3-like"/>
    <property type="match status" value="1"/>
</dbReference>
<dbReference type="InterPro" id="IPR051268">
    <property type="entry name" value="Type-I_R_enzyme_R_subunit"/>
</dbReference>
<dbReference type="CDD" id="cd18030">
    <property type="entry name" value="DEXHc_RE_I_HsdR"/>
    <property type="match status" value="1"/>
</dbReference>
<organism evidence="14 15">
    <name type="scientific">Gardnerella vaginalis</name>
    <dbReference type="NCBI Taxonomy" id="2702"/>
    <lineage>
        <taxon>Bacteria</taxon>
        <taxon>Bacillati</taxon>
        <taxon>Actinomycetota</taxon>
        <taxon>Actinomycetes</taxon>
        <taxon>Bifidobacteriales</taxon>
        <taxon>Bifidobacteriaceae</taxon>
        <taxon>Gardnerella</taxon>
    </lineage>
</organism>
<dbReference type="GO" id="GO:0009035">
    <property type="term" value="F:type I site-specific deoxyribonuclease activity"/>
    <property type="evidence" value="ECO:0007669"/>
    <property type="project" value="UniProtKB-EC"/>
</dbReference>
<dbReference type="InterPro" id="IPR027417">
    <property type="entry name" value="P-loop_NTPase"/>
</dbReference>
<evidence type="ECO:0000256" key="11">
    <source>
        <dbReference type="RuleBase" id="RU364115"/>
    </source>
</evidence>
<evidence type="ECO:0000259" key="13">
    <source>
        <dbReference type="PROSITE" id="PS51192"/>
    </source>
</evidence>
<reference evidence="14 15" key="1">
    <citation type="submission" date="2016-02" db="EMBL/GenBank/DDBJ databases">
        <authorList>
            <person name="Wen L."/>
            <person name="He K."/>
            <person name="Yang H."/>
        </authorList>
    </citation>
    <scope>NUCLEOTIDE SEQUENCE [LARGE SCALE GENOMIC DNA]</scope>
    <source>
        <strain evidence="14 15">CMW7778B</strain>
    </source>
</reference>
<dbReference type="InterPro" id="IPR040980">
    <property type="entry name" value="SWI2_SNF2"/>
</dbReference>
<dbReference type="CDD" id="cd22332">
    <property type="entry name" value="HsdR_N"/>
    <property type="match status" value="1"/>
</dbReference>
<evidence type="ECO:0000256" key="4">
    <source>
        <dbReference type="ARBA" id="ARBA00022722"/>
    </source>
</evidence>
<evidence type="ECO:0000313" key="14">
    <source>
        <dbReference type="EMBL" id="KXI16397.1"/>
    </source>
</evidence>
<dbReference type="Gene3D" id="3.40.50.300">
    <property type="entry name" value="P-loop containing nucleotide triphosphate hydrolases"/>
    <property type="match status" value="2"/>
</dbReference>
<dbReference type="SUPFAM" id="SSF52540">
    <property type="entry name" value="P-loop containing nucleoside triphosphate hydrolases"/>
    <property type="match status" value="1"/>
</dbReference>
<dbReference type="NCBIfam" id="TIGR00348">
    <property type="entry name" value="hsdR"/>
    <property type="match status" value="1"/>
</dbReference>
<evidence type="ECO:0000256" key="3">
    <source>
        <dbReference type="ARBA" id="ARBA00011296"/>
    </source>
</evidence>
<proteinExistence type="inferred from homology"/>
<evidence type="ECO:0000256" key="5">
    <source>
        <dbReference type="ARBA" id="ARBA00022741"/>
    </source>
</evidence>
<evidence type="ECO:0000256" key="2">
    <source>
        <dbReference type="ARBA" id="ARBA00008598"/>
    </source>
</evidence>
<dbReference type="GO" id="GO:0005524">
    <property type="term" value="F:ATP binding"/>
    <property type="evidence" value="ECO:0007669"/>
    <property type="project" value="UniProtKB-KW"/>
</dbReference>
<dbReference type="GO" id="GO:0009307">
    <property type="term" value="P:DNA restriction-modification system"/>
    <property type="evidence" value="ECO:0007669"/>
    <property type="project" value="UniProtKB-KW"/>
</dbReference>
<dbReference type="REBASE" id="170281">
    <property type="entry name" value="Gva7778BORF1107P"/>
</dbReference>
<dbReference type="InterPro" id="IPR055180">
    <property type="entry name" value="HsdR_RecA-like_helicase_dom_2"/>
</dbReference>
<comment type="similarity">
    <text evidence="2 11">Belongs to the HsdR family.</text>
</comment>
<feature type="region of interest" description="Disordered" evidence="12">
    <location>
        <begin position="1005"/>
        <end position="1030"/>
    </location>
</feature>
<evidence type="ECO:0000256" key="1">
    <source>
        <dbReference type="ARBA" id="ARBA00000851"/>
    </source>
</evidence>
<dbReference type="Proteomes" id="UP000070505">
    <property type="component" value="Unassembled WGS sequence"/>
</dbReference>
<evidence type="ECO:0000256" key="9">
    <source>
        <dbReference type="ARBA" id="ARBA00022840"/>
    </source>
</evidence>
<dbReference type="Pfam" id="PF04313">
    <property type="entry name" value="HSDR_N"/>
    <property type="match status" value="1"/>
</dbReference>
<dbReference type="GO" id="GO:0003677">
    <property type="term" value="F:DNA binding"/>
    <property type="evidence" value="ECO:0007669"/>
    <property type="project" value="UniProtKB-KW"/>
</dbReference>
<dbReference type="InterPro" id="IPR004473">
    <property type="entry name" value="Restrct_endonuc_typeI_HsdR"/>
</dbReference>
<comment type="subunit">
    <text evidence="3 11">The type I restriction/modification system is composed of three polypeptides R, M and S.</text>
</comment>
<keyword evidence="9 11" id="KW-0067">ATP-binding</keyword>
<comment type="function">
    <text evidence="11">Subunit R is required for both nuclease and ATPase activities, but not for modification.</text>
</comment>
<evidence type="ECO:0000256" key="7">
    <source>
        <dbReference type="ARBA" id="ARBA00022759"/>
    </source>
</evidence>
<evidence type="ECO:0000256" key="12">
    <source>
        <dbReference type="SAM" id="MobiDB-lite"/>
    </source>
</evidence>
<feature type="compositionally biased region" description="Basic and acidic residues" evidence="12">
    <location>
        <begin position="1005"/>
        <end position="1021"/>
    </location>
</feature>
<name>A0A135Z409_GARVA</name>
<keyword evidence="6 11" id="KW-0680">Restriction system</keyword>
<comment type="caution">
    <text evidence="14">The sequence shown here is derived from an EMBL/GenBank/DDBJ whole genome shotgun (WGS) entry which is preliminary data.</text>
</comment>
<dbReference type="PANTHER" id="PTHR30195">
    <property type="entry name" value="TYPE I SITE-SPECIFIC DEOXYRIBONUCLEASE PROTEIN SUBUNIT M AND R"/>
    <property type="match status" value="1"/>
</dbReference>
<dbReference type="CDD" id="cd18800">
    <property type="entry name" value="SF2_C_EcoR124I-like"/>
    <property type="match status" value="1"/>
</dbReference>
<dbReference type="Gene3D" id="1.20.58.2040">
    <property type="match status" value="1"/>
</dbReference>
<dbReference type="AlphaFoldDB" id="A0A135Z409"/>
<keyword evidence="4" id="KW-0540">Nuclease</keyword>
<dbReference type="InterPro" id="IPR014001">
    <property type="entry name" value="Helicase_ATP-bd"/>
</dbReference>
<keyword evidence="10 11" id="KW-0238">DNA-binding</keyword>
<dbReference type="Pfam" id="PF12008">
    <property type="entry name" value="EcoR124_C"/>
    <property type="match status" value="1"/>
</dbReference>
<protein>
    <recommendedName>
        <fullName evidence="11">Type I restriction enzyme endonuclease subunit</fullName>
        <shortName evidence="11">R protein</shortName>
        <ecNumber evidence="11">3.1.21.3</ecNumber>
    </recommendedName>
</protein>